<dbReference type="EMBL" id="GBRH01210052">
    <property type="protein sequence ID" value="JAD87843.1"/>
    <property type="molecule type" value="Transcribed_RNA"/>
</dbReference>
<dbReference type="AlphaFoldDB" id="A0A0A9DMD3"/>
<reference evidence="1" key="2">
    <citation type="journal article" date="2015" name="Data Brief">
        <title>Shoot transcriptome of the giant reed, Arundo donax.</title>
        <authorList>
            <person name="Barrero R.A."/>
            <person name="Guerrero F.D."/>
            <person name="Moolhuijzen P."/>
            <person name="Goolsby J.A."/>
            <person name="Tidwell J."/>
            <person name="Bellgard S.E."/>
            <person name="Bellgard M.I."/>
        </authorList>
    </citation>
    <scope>NUCLEOTIDE SEQUENCE</scope>
    <source>
        <tissue evidence="1">Shoot tissue taken approximately 20 cm above the soil surface</tissue>
    </source>
</reference>
<sequence>MSAMTSSLSCRPIVSPQPTFWISSPTLVLMVVVTEPGKFPMSDINMPSAGSHVHPRTLLPSALLGARDIGPGNKCAVGRAAPWHKPSVMPLLSM</sequence>
<reference evidence="1" key="1">
    <citation type="submission" date="2014-09" db="EMBL/GenBank/DDBJ databases">
        <authorList>
            <person name="Magalhaes I.L.F."/>
            <person name="Oliveira U."/>
            <person name="Santos F.R."/>
            <person name="Vidigal T.H.D.A."/>
            <person name="Brescovit A.D."/>
            <person name="Santos A.J."/>
        </authorList>
    </citation>
    <scope>NUCLEOTIDE SEQUENCE</scope>
    <source>
        <tissue evidence="1">Shoot tissue taken approximately 20 cm above the soil surface</tissue>
    </source>
</reference>
<evidence type="ECO:0000313" key="1">
    <source>
        <dbReference type="EMBL" id="JAD87843.1"/>
    </source>
</evidence>
<accession>A0A0A9DMD3</accession>
<name>A0A0A9DMD3_ARUDO</name>
<organism evidence="1">
    <name type="scientific">Arundo donax</name>
    <name type="common">Giant reed</name>
    <name type="synonym">Donax arundinaceus</name>
    <dbReference type="NCBI Taxonomy" id="35708"/>
    <lineage>
        <taxon>Eukaryota</taxon>
        <taxon>Viridiplantae</taxon>
        <taxon>Streptophyta</taxon>
        <taxon>Embryophyta</taxon>
        <taxon>Tracheophyta</taxon>
        <taxon>Spermatophyta</taxon>
        <taxon>Magnoliopsida</taxon>
        <taxon>Liliopsida</taxon>
        <taxon>Poales</taxon>
        <taxon>Poaceae</taxon>
        <taxon>PACMAD clade</taxon>
        <taxon>Arundinoideae</taxon>
        <taxon>Arundineae</taxon>
        <taxon>Arundo</taxon>
    </lineage>
</organism>
<proteinExistence type="predicted"/>
<protein>
    <submittedName>
        <fullName evidence="1">Uncharacterized protein</fullName>
    </submittedName>
</protein>